<feature type="transmembrane region" description="Helical" evidence="9">
    <location>
        <begin position="269"/>
        <end position="299"/>
    </location>
</feature>
<feature type="transmembrane region" description="Helical" evidence="9">
    <location>
        <begin position="487"/>
        <end position="505"/>
    </location>
</feature>
<dbReference type="PANTHER" id="PTHR33362:SF5">
    <property type="entry name" value="C4-DICARBOXYLATE TRAP TRANSPORTER LARGE PERMEASE PROTEIN DCTM"/>
    <property type="match status" value="1"/>
</dbReference>
<evidence type="ECO:0000313" key="13">
    <source>
        <dbReference type="Proteomes" id="UP000773614"/>
    </source>
</evidence>
<evidence type="ECO:0000259" key="11">
    <source>
        <dbReference type="Pfam" id="PF06808"/>
    </source>
</evidence>
<accession>A0A964T1L5</accession>
<comment type="subcellular location">
    <subcellularLocation>
        <location evidence="1 8">Cell inner membrane</location>
        <topology evidence="1 8">Multi-pass membrane protein</topology>
    </subcellularLocation>
</comment>
<keyword evidence="3" id="KW-1003">Cell membrane</keyword>
<dbReference type="NCBIfam" id="TIGR00786">
    <property type="entry name" value="dctM"/>
    <property type="match status" value="1"/>
</dbReference>
<proteinExistence type="predicted"/>
<dbReference type="GO" id="GO:0005886">
    <property type="term" value="C:plasma membrane"/>
    <property type="evidence" value="ECO:0007669"/>
    <property type="project" value="UniProtKB-SubCell"/>
</dbReference>
<dbReference type="PANTHER" id="PTHR33362">
    <property type="entry name" value="SIALIC ACID TRAP TRANSPORTER PERMEASE PROTEIN SIAT-RELATED"/>
    <property type="match status" value="1"/>
</dbReference>
<comment type="caution">
    <text evidence="12">The sequence shown here is derived from an EMBL/GenBank/DDBJ whole genome shotgun (WGS) entry which is preliminary data.</text>
</comment>
<feature type="transmembrane region" description="Helical" evidence="9">
    <location>
        <begin position="178"/>
        <end position="207"/>
    </location>
</feature>
<keyword evidence="7 9" id="KW-0472">Membrane</keyword>
<dbReference type="OrthoDB" id="9783448at2"/>
<feature type="transmembrane region" description="Helical" evidence="9">
    <location>
        <begin position="512"/>
        <end position="529"/>
    </location>
</feature>
<evidence type="ECO:0000256" key="4">
    <source>
        <dbReference type="ARBA" id="ARBA00022519"/>
    </source>
</evidence>
<feature type="transmembrane region" description="Helical" evidence="9">
    <location>
        <begin position="148"/>
        <end position="166"/>
    </location>
</feature>
<feature type="transmembrane region" description="Helical" evidence="9">
    <location>
        <begin position="219"/>
        <end position="245"/>
    </location>
</feature>
<evidence type="ECO:0000256" key="9">
    <source>
        <dbReference type="SAM" id="Phobius"/>
    </source>
</evidence>
<evidence type="ECO:0000256" key="1">
    <source>
        <dbReference type="ARBA" id="ARBA00004429"/>
    </source>
</evidence>
<keyword evidence="5 9" id="KW-0812">Transmembrane</keyword>
<evidence type="ECO:0000256" key="7">
    <source>
        <dbReference type="ARBA" id="ARBA00023136"/>
    </source>
</evidence>
<feature type="domain" description="TRAP C4-dicarboxylate transport system permease DctM subunit" evidence="11">
    <location>
        <begin position="181"/>
        <end position="598"/>
    </location>
</feature>
<evidence type="ECO:0000313" key="12">
    <source>
        <dbReference type="EMBL" id="MYZ46778.1"/>
    </source>
</evidence>
<reference evidence="12" key="1">
    <citation type="submission" date="2019-03" db="EMBL/GenBank/DDBJ databases">
        <title>Afifella sp. nov., isolated from activated sludge.</title>
        <authorList>
            <person name="Li Q."/>
            <person name="Liu Y."/>
        </authorList>
    </citation>
    <scope>NUCLEOTIDE SEQUENCE</scope>
    <source>
        <strain evidence="12">L72</strain>
    </source>
</reference>
<keyword evidence="13" id="KW-1185">Reference proteome</keyword>
<organism evidence="12 13">
    <name type="scientific">Propylenella binzhouense</name>
    <dbReference type="NCBI Taxonomy" id="2555902"/>
    <lineage>
        <taxon>Bacteria</taxon>
        <taxon>Pseudomonadati</taxon>
        <taxon>Pseudomonadota</taxon>
        <taxon>Alphaproteobacteria</taxon>
        <taxon>Hyphomicrobiales</taxon>
        <taxon>Propylenellaceae</taxon>
        <taxon>Propylenella</taxon>
    </lineage>
</organism>
<feature type="domain" description="Tripartite ATP-independent periplasmic transporters DctQ component" evidence="10">
    <location>
        <begin position="1"/>
        <end position="126"/>
    </location>
</feature>
<sequence length="603" mass="63511">MICADIVLRFFFSAPINGVTDIVSYVIVACVFLQIGSTIRDNRLIRADFLFGTWAAERPGFARVLDLAFFGVASLLLWRALGWLWRDFLGSYATGEFTGAVGAYQITIWPFKLAVVVGCAVALVETVWKAAAAAFDLARRERLRSADAFPVFAFLTGVAVFLYLNFEVASSPVSVGLLSLAGLLVAVAIGMPIAFALLVLSFVGVWLTRHNPVVADNALGIAASGAIRSYEFGVVPLFVMMGLLLDKADVGRDAFQVAVSLLRRIRGGLGIATVAANAVFASITGSSIASAAVFSRIAVPPMIEGGYTARFAVGVVAGSSVLGMLIPPSLLLIIYGLVAEASIGKLFVAAIIPGLLLAGAFALLNVLMASFFPRFVGRPHEIEGDGMTPGQVVLRLAPVVGIVALVMGGIYAGMFTPTEAGAVGALGAFLVGALRRKLTLPTIRRIVLETGYISAAILFLIVAANLYGRMLTLSTIPMKMTAFVAELGLGMPLFLAFYFAVVLLLGMILDSTSIMLIMLPIVLPIVTSFGGDPVWFGIVTVIAVEVGLLTPPFGLSVFVVKSSLPPGFVTLGDIFAGSAPFVVTMILVTVLVMAFPQISLVLL</sequence>
<keyword evidence="6 9" id="KW-1133">Transmembrane helix</keyword>
<feature type="transmembrane region" description="Helical" evidence="9">
    <location>
        <begin position="572"/>
        <end position="595"/>
    </location>
</feature>
<dbReference type="InterPro" id="IPR055348">
    <property type="entry name" value="DctQ"/>
</dbReference>
<dbReference type="Proteomes" id="UP000773614">
    <property type="component" value="Unassembled WGS sequence"/>
</dbReference>
<dbReference type="AlphaFoldDB" id="A0A964T1L5"/>
<gene>
    <name evidence="12" type="ORF">E4O86_03480</name>
</gene>
<evidence type="ECO:0000256" key="6">
    <source>
        <dbReference type="ARBA" id="ARBA00022989"/>
    </source>
</evidence>
<dbReference type="InterPro" id="IPR010656">
    <property type="entry name" value="DctM"/>
</dbReference>
<comment type="function">
    <text evidence="8">Part of the tripartite ATP-independent periplasmic (TRAP) transport system.</text>
</comment>
<feature type="transmembrane region" description="Helical" evidence="9">
    <location>
        <begin position="101"/>
        <end position="128"/>
    </location>
</feature>
<protein>
    <submittedName>
        <fullName evidence="12">TRAP transporter large permease subunit</fullName>
    </submittedName>
</protein>
<keyword evidence="4 8" id="KW-0997">Cell inner membrane</keyword>
<evidence type="ECO:0000256" key="5">
    <source>
        <dbReference type="ARBA" id="ARBA00022692"/>
    </source>
</evidence>
<evidence type="ECO:0000256" key="8">
    <source>
        <dbReference type="RuleBase" id="RU369079"/>
    </source>
</evidence>
<name>A0A964T1L5_9HYPH</name>
<feature type="transmembrane region" description="Helical" evidence="9">
    <location>
        <begin position="446"/>
        <end position="467"/>
    </location>
</feature>
<dbReference type="InterPro" id="IPR004681">
    <property type="entry name" value="TRAP_DctM"/>
</dbReference>
<dbReference type="EMBL" id="SPKJ01000006">
    <property type="protein sequence ID" value="MYZ46778.1"/>
    <property type="molecule type" value="Genomic_DNA"/>
</dbReference>
<evidence type="ECO:0000259" key="10">
    <source>
        <dbReference type="Pfam" id="PF04290"/>
    </source>
</evidence>
<feature type="transmembrane region" description="Helical" evidence="9">
    <location>
        <begin position="60"/>
        <end position="81"/>
    </location>
</feature>
<dbReference type="GO" id="GO:0022857">
    <property type="term" value="F:transmembrane transporter activity"/>
    <property type="evidence" value="ECO:0007669"/>
    <property type="project" value="UniProtKB-UniRule"/>
</dbReference>
<keyword evidence="2 8" id="KW-0813">Transport</keyword>
<evidence type="ECO:0000256" key="2">
    <source>
        <dbReference type="ARBA" id="ARBA00022448"/>
    </source>
</evidence>
<feature type="transmembrane region" description="Helical" evidence="9">
    <location>
        <begin position="347"/>
        <end position="372"/>
    </location>
</feature>
<feature type="transmembrane region" description="Helical" evidence="9">
    <location>
        <begin position="311"/>
        <end position="335"/>
    </location>
</feature>
<feature type="transmembrane region" description="Helical" evidence="9">
    <location>
        <begin position="535"/>
        <end position="560"/>
    </location>
</feature>
<evidence type="ECO:0000256" key="3">
    <source>
        <dbReference type="ARBA" id="ARBA00022475"/>
    </source>
</evidence>
<dbReference type="Pfam" id="PF06808">
    <property type="entry name" value="DctM"/>
    <property type="match status" value="1"/>
</dbReference>
<feature type="transmembrane region" description="Helical" evidence="9">
    <location>
        <begin position="22"/>
        <end position="39"/>
    </location>
</feature>
<dbReference type="Pfam" id="PF04290">
    <property type="entry name" value="DctQ"/>
    <property type="match status" value="1"/>
</dbReference>
<feature type="transmembrane region" description="Helical" evidence="9">
    <location>
        <begin position="392"/>
        <end position="412"/>
    </location>
</feature>